<protein>
    <submittedName>
        <fullName evidence="7">Signal peptidase I-like protein</fullName>
    </submittedName>
</protein>
<dbReference type="InterPro" id="IPR036286">
    <property type="entry name" value="LexA/Signal_pep-like_sf"/>
</dbReference>
<feature type="transmembrane region" description="Helical" evidence="6">
    <location>
        <begin position="149"/>
        <end position="170"/>
    </location>
</feature>
<dbReference type="GeneID" id="89920644"/>
<dbReference type="STRING" id="519442.Huta_1612"/>
<dbReference type="PANTHER" id="PTHR10806:SF6">
    <property type="entry name" value="SIGNAL PEPTIDASE COMPLEX CATALYTIC SUBUNIT SEC11"/>
    <property type="match status" value="1"/>
</dbReference>
<evidence type="ECO:0000256" key="5">
    <source>
        <dbReference type="SAM" id="MobiDB-lite"/>
    </source>
</evidence>
<dbReference type="Proteomes" id="UP000002071">
    <property type="component" value="Chromosome"/>
</dbReference>
<dbReference type="eggNOG" id="arCOG01739">
    <property type="taxonomic scope" value="Archaea"/>
</dbReference>
<feature type="compositionally biased region" description="Basic and acidic residues" evidence="5">
    <location>
        <begin position="109"/>
        <end position="124"/>
    </location>
</feature>
<dbReference type="GO" id="GO:0006465">
    <property type="term" value="P:signal peptide processing"/>
    <property type="evidence" value="ECO:0007669"/>
    <property type="project" value="InterPro"/>
</dbReference>
<feature type="compositionally biased region" description="Basic and acidic residues" evidence="5">
    <location>
        <begin position="1"/>
        <end position="21"/>
    </location>
</feature>
<accession>C7NQ42</accession>
<evidence type="ECO:0000313" key="7">
    <source>
        <dbReference type="EMBL" id="ACV11786.1"/>
    </source>
</evidence>
<dbReference type="EMBL" id="CP001687">
    <property type="protein sequence ID" value="ACV11786.1"/>
    <property type="molecule type" value="Genomic_DNA"/>
</dbReference>
<dbReference type="RefSeq" id="WP_015789359.1">
    <property type="nucleotide sequence ID" value="NC_013158.1"/>
</dbReference>
<feature type="region of interest" description="Disordered" evidence="5">
    <location>
        <begin position="1"/>
        <end position="135"/>
    </location>
</feature>
<dbReference type="SUPFAM" id="SSF51306">
    <property type="entry name" value="LexA/Signal peptidase"/>
    <property type="match status" value="1"/>
</dbReference>
<dbReference type="AlphaFoldDB" id="C7NQ42"/>
<sequence length="370" mass="39947">MSDPSDDRDPPDRERDRREPAPDTPSEPGDDDDDSAGNGGVADRDEQSAQDQPSAGRRERDSTHSPPEDRTAGTRSPLEETEPSNQPPSGDRDHRGADSDQTGAATGRDVAERHPPSIDRERRKPPQRRGSASGSDSWLTRVFQYTFDIASSVLIVVLIGALLFATSGVWPPLVAIESPSMEPNIDTGDLVFVMEEHRFSGPGATEESGIVPARAGQETNYRMFNGYGDVIIYQPDGNGEATPIIHRAMFWVAAEENWYDRGDPAAIGNADNCEELANCPAPHAGFITKGDNNRYYDQVGNQFSGPVKPEWIIGTAEYNVPGLGRVRLLTGEAQSRYGTVAKDAEHVTAGTTVTAATNGTESVDFPSIAP</sequence>
<reference evidence="7 8" key="1">
    <citation type="journal article" date="2009" name="Stand. Genomic Sci.">
        <title>Complete genome sequence of Halorhabdus utahensis type strain (AX-2).</title>
        <authorList>
            <person name="Anderson I."/>
            <person name="Tindall B.J."/>
            <person name="Pomrenke H."/>
            <person name="Goker M."/>
            <person name="Lapidus A."/>
            <person name="Nolan M."/>
            <person name="Copeland A."/>
            <person name="Glavina Del Rio T."/>
            <person name="Chen F."/>
            <person name="Tice H."/>
            <person name="Cheng J.F."/>
            <person name="Lucas S."/>
            <person name="Chertkov O."/>
            <person name="Bruce D."/>
            <person name="Brettin T."/>
            <person name="Detter J.C."/>
            <person name="Han C."/>
            <person name="Goodwin L."/>
            <person name="Land M."/>
            <person name="Hauser L."/>
            <person name="Chang Y.J."/>
            <person name="Jeffries C.D."/>
            <person name="Pitluck S."/>
            <person name="Pati A."/>
            <person name="Mavromatis K."/>
            <person name="Ivanova N."/>
            <person name="Ovchinnikova G."/>
            <person name="Chen A."/>
            <person name="Palaniappan K."/>
            <person name="Chain P."/>
            <person name="Rohde M."/>
            <person name="Bristow J."/>
            <person name="Eisen J.A."/>
            <person name="Markowitz V."/>
            <person name="Hugenholtz P."/>
            <person name="Kyrpides N.C."/>
            <person name="Klenk H.P."/>
        </authorList>
    </citation>
    <scope>NUCLEOTIDE SEQUENCE [LARGE SCALE GENOMIC DNA]</scope>
    <source>
        <strain evidence="8">DSM 12940 / JCM 11049 / AX-2</strain>
    </source>
</reference>
<evidence type="ECO:0000256" key="3">
    <source>
        <dbReference type="ARBA" id="ARBA00022989"/>
    </source>
</evidence>
<dbReference type="HOGENOM" id="CLU_054902_0_1_2"/>
<keyword evidence="3 6" id="KW-1133">Transmembrane helix</keyword>
<dbReference type="GO" id="GO:0016020">
    <property type="term" value="C:membrane"/>
    <property type="evidence" value="ECO:0007669"/>
    <property type="project" value="UniProtKB-SubCell"/>
</dbReference>
<dbReference type="InterPro" id="IPR019533">
    <property type="entry name" value="Peptidase_S26"/>
</dbReference>
<evidence type="ECO:0000256" key="1">
    <source>
        <dbReference type="ARBA" id="ARBA00004370"/>
    </source>
</evidence>
<evidence type="ECO:0000256" key="4">
    <source>
        <dbReference type="ARBA" id="ARBA00023136"/>
    </source>
</evidence>
<dbReference type="InterPro" id="IPR001733">
    <property type="entry name" value="Peptidase_S26B"/>
</dbReference>
<dbReference type="GO" id="GO:0004252">
    <property type="term" value="F:serine-type endopeptidase activity"/>
    <property type="evidence" value="ECO:0007669"/>
    <property type="project" value="InterPro"/>
</dbReference>
<proteinExistence type="predicted"/>
<comment type="subcellular location">
    <subcellularLocation>
        <location evidence="1">Membrane</location>
    </subcellularLocation>
</comment>
<keyword evidence="8" id="KW-1185">Reference proteome</keyword>
<name>C7NQ42_HALUD</name>
<dbReference type="PANTHER" id="PTHR10806">
    <property type="entry name" value="SIGNAL PEPTIDASE COMPLEX CATALYTIC SUBUNIT SEC11"/>
    <property type="match status" value="1"/>
</dbReference>
<keyword evidence="4 6" id="KW-0472">Membrane</keyword>
<dbReference type="KEGG" id="hut:Huta_1612"/>
<evidence type="ECO:0000256" key="6">
    <source>
        <dbReference type="SAM" id="Phobius"/>
    </source>
</evidence>
<evidence type="ECO:0000256" key="2">
    <source>
        <dbReference type="ARBA" id="ARBA00022692"/>
    </source>
</evidence>
<feature type="compositionally biased region" description="Basic and acidic residues" evidence="5">
    <location>
        <begin position="56"/>
        <end position="72"/>
    </location>
</feature>
<keyword evidence="2 6" id="KW-0812">Transmembrane</keyword>
<gene>
    <name evidence="7" type="ordered locus">Huta_1612</name>
</gene>
<dbReference type="OrthoDB" id="4822at2157"/>
<dbReference type="CDD" id="cd06530">
    <property type="entry name" value="S26_SPase_I"/>
    <property type="match status" value="1"/>
</dbReference>
<organism evidence="7 8">
    <name type="scientific">Halorhabdus utahensis (strain DSM 12940 / JCM 11049 / AX-2)</name>
    <dbReference type="NCBI Taxonomy" id="519442"/>
    <lineage>
        <taxon>Archaea</taxon>
        <taxon>Methanobacteriati</taxon>
        <taxon>Methanobacteriota</taxon>
        <taxon>Stenosarchaea group</taxon>
        <taxon>Halobacteria</taxon>
        <taxon>Halobacteriales</taxon>
        <taxon>Haloarculaceae</taxon>
        <taxon>Halorhabdus</taxon>
    </lineage>
</organism>
<evidence type="ECO:0000313" key="8">
    <source>
        <dbReference type="Proteomes" id="UP000002071"/>
    </source>
</evidence>